<protein>
    <submittedName>
        <fullName evidence="1">Uncharacterized protein</fullName>
    </submittedName>
</protein>
<sequence>MNSFNHNFFNKGTC</sequence>
<name>A0A0E9SR29_ANGAN</name>
<reference evidence="1" key="2">
    <citation type="journal article" date="2015" name="Fish Shellfish Immunol.">
        <title>Early steps in the European eel (Anguilla anguilla)-Vibrio vulnificus interaction in the gills: Role of the RtxA13 toxin.</title>
        <authorList>
            <person name="Callol A."/>
            <person name="Pajuelo D."/>
            <person name="Ebbesson L."/>
            <person name="Teles M."/>
            <person name="MacKenzie S."/>
            <person name="Amaro C."/>
        </authorList>
    </citation>
    <scope>NUCLEOTIDE SEQUENCE</scope>
</reference>
<accession>A0A0E9SR29</accession>
<proteinExistence type="predicted"/>
<evidence type="ECO:0000313" key="1">
    <source>
        <dbReference type="EMBL" id="JAH42978.1"/>
    </source>
</evidence>
<organism evidence="1">
    <name type="scientific">Anguilla anguilla</name>
    <name type="common">European freshwater eel</name>
    <name type="synonym">Muraena anguilla</name>
    <dbReference type="NCBI Taxonomy" id="7936"/>
    <lineage>
        <taxon>Eukaryota</taxon>
        <taxon>Metazoa</taxon>
        <taxon>Chordata</taxon>
        <taxon>Craniata</taxon>
        <taxon>Vertebrata</taxon>
        <taxon>Euteleostomi</taxon>
        <taxon>Actinopterygii</taxon>
        <taxon>Neopterygii</taxon>
        <taxon>Teleostei</taxon>
        <taxon>Anguilliformes</taxon>
        <taxon>Anguillidae</taxon>
        <taxon>Anguilla</taxon>
    </lineage>
</organism>
<reference evidence="1" key="1">
    <citation type="submission" date="2014-11" db="EMBL/GenBank/DDBJ databases">
        <authorList>
            <person name="Amaro Gonzalez C."/>
        </authorList>
    </citation>
    <scope>NUCLEOTIDE SEQUENCE</scope>
</reference>
<dbReference type="EMBL" id="GBXM01065599">
    <property type="protein sequence ID" value="JAH42978.1"/>
    <property type="molecule type" value="Transcribed_RNA"/>
</dbReference>